<evidence type="ECO:0000313" key="2">
    <source>
        <dbReference type="RefSeq" id="XP_065672022.1"/>
    </source>
</evidence>
<gene>
    <name evidence="2" type="primary">LOC136089858</name>
</gene>
<dbReference type="Proteomes" id="UP001652625">
    <property type="component" value="Chromosome 13"/>
</dbReference>
<reference evidence="2" key="1">
    <citation type="submission" date="2025-08" db="UniProtKB">
        <authorList>
            <consortium name="RefSeq"/>
        </authorList>
    </citation>
    <scope>IDENTIFICATION</scope>
</reference>
<evidence type="ECO:0000313" key="1">
    <source>
        <dbReference type="Proteomes" id="UP001652625"/>
    </source>
</evidence>
<keyword evidence="1" id="KW-1185">Reference proteome</keyword>
<dbReference type="RefSeq" id="XP_065672022.1">
    <property type="nucleotide sequence ID" value="XM_065815950.1"/>
</dbReference>
<dbReference type="PANTHER" id="PTHR45913:SF19">
    <property type="entry name" value="LOW QUALITY PROTEIN: ZINC FINGER BED DOMAIN-CONTAINING PROTEIN 5-LIKE"/>
    <property type="match status" value="1"/>
</dbReference>
<dbReference type="PANTHER" id="PTHR45913">
    <property type="entry name" value="EPM2A-INTERACTING PROTEIN 1"/>
    <property type="match status" value="1"/>
</dbReference>
<dbReference type="GeneID" id="136089858"/>
<accession>A0ABM4DC99</accession>
<proteinExistence type="predicted"/>
<name>A0ABM4DC99_HYDVU</name>
<sequence>MDAECYNLLYHTEVRWLSKGNALNKQLASEFNNHFPELSNRIAILVKDPLNAPVTCIPDEKRCCTDTVNAAERRYTHARLMFELENLIAFRSKIAAKCPMLSEMIMPVLLPFVSTYRCECGFSKFTQLNKKISKR</sequence>
<protein>
    <submittedName>
        <fullName evidence="2">Protein FAM200A-like</fullName>
    </submittedName>
</protein>
<organism evidence="1 2">
    <name type="scientific">Hydra vulgaris</name>
    <name type="common">Hydra</name>
    <name type="synonym">Hydra attenuata</name>
    <dbReference type="NCBI Taxonomy" id="6087"/>
    <lineage>
        <taxon>Eukaryota</taxon>
        <taxon>Metazoa</taxon>
        <taxon>Cnidaria</taxon>
        <taxon>Hydrozoa</taxon>
        <taxon>Hydroidolina</taxon>
        <taxon>Anthoathecata</taxon>
        <taxon>Aplanulata</taxon>
        <taxon>Hydridae</taxon>
        <taxon>Hydra</taxon>
    </lineage>
</organism>